<proteinExistence type="predicted"/>
<organism evidence="1 2">
    <name type="scientific">Paragonimus heterotremus</name>
    <dbReference type="NCBI Taxonomy" id="100268"/>
    <lineage>
        <taxon>Eukaryota</taxon>
        <taxon>Metazoa</taxon>
        <taxon>Spiralia</taxon>
        <taxon>Lophotrochozoa</taxon>
        <taxon>Platyhelminthes</taxon>
        <taxon>Trematoda</taxon>
        <taxon>Digenea</taxon>
        <taxon>Plagiorchiida</taxon>
        <taxon>Troglotremata</taxon>
        <taxon>Troglotrematidae</taxon>
        <taxon>Paragonimus</taxon>
    </lineage>
</organism>
<reference evidence="1" key="1">
    <citation type="submission" date="2019-05" db="EMBL/GenBank/DDBJ databases">
        <title>Annotation for the trematode Paragonimus heterotremus.</title>
        <authorList>
            <person name="Choi Y.-J."/>
        </authorList>
    </citation>
    <scope>NUCLEOTIDE SEQUENCE</scope>
    <source>
        <strain evidence="1">LC</strain>
    </source>
</reference>
<accession>A0A8J4WC68</accession>
<keyword evidence="2" id="KW-1185">Reference proteome</keyword>
<dbReference type="OrthoDB" id="10400760at2759"/>
<name>A0A8J4WC68_9TREM</name>
<sequence>MRLTYLRAPTLSELVAQMMQTVLHPVFAKQVNYTGINQKIAFRDSKTLTIVKEIILARESAEAGDGLLLPPAIRTWLKGSRDRGVARRRTKRCSEHSLVRYSSYHDT</sequence>
<evidence type="ECO:0000313" key="2">
    <source>
        <dbReference type="Proteomes" id="UP000748531"/>
    </source>
</evidence>
<protein>
    <submittedName>
        <fullName evidence="1">Uncharacterized protein</fullName>
    </submittedName>
</protein>
<comment type="caution">
    <text evidence="1">The sequence shown here is derived from an EMBL/GenBank/DDBJ whole genome shotgun (WGS) entry which is preliminary data.</text>
</comment>
<gene>
    <name evidence="1" type="ORF">PHET_12370</name>
</gene>
<dbReference type="EMBL" id="LUCH01022738">
    <property type="protein sequence ID" value="KAF5394029.1"/>
    <property type="molecule type" value="Genomic_DNA"/>
</dbReference>
<dbReference type="Proteomes" id="UP000748531">
    <property type="component" value="Unassembled WGS sequence"/>
</dbReference>
<evidence type="ECO:0000313" key="1">
    <source>
        <dbReference type="EMBL" id="KAF5394029.1"/>
    </source>
</evidence>
<dbReference type="AlphaFoldDB" id="A0A8J4WC68"/>